<gene>
    <name evidence="6" type="ORF">NIES267_65330</name>
</gene>
<dbReference type="Proteomes" id="UP000218418">
    <property type="component" value="Chromosome"/>
</dbReference>
<dbReference type="PANTHER" id="PTHR30055">
    <property type="entry name" value="HTH-TYPE TRANSCRIPTIONAL REGULATOR RUTR"/>
    <property type="match status" value="1"/>
</dbReference>
<feature type="DNA-binding region" description="H-T-H motif" evidence="4">
    <location>
        <begin position="93"/>
        <end position="112"/>
    </location>
</feature>
<keyword evidence="1" id="KW-0805">Transcription regulation</keyword>
<proteinExistence type="predicted"/>
<evidence type="ECO:0000259" key="5">
    <source>
        <dbReference type="PROSITE" id="PS50977"/>
    </source>
</evidence>
<dbReference type="PRINTS" id="PR00455">
    <property type="entry name" value="HTHTETR"/>
</dbReference>
<dbReference type="SUPFAM" id="SSF46689">
    <property type="entry name" value="Homeodomain-like"/>
    <property type="match status" value="2"/>
</dbReference>
<dbReference type="GO" id="GO:0003700">
    <property type="term" value="F:DNA-binding transcription factor activity"/>
    <property type="evidence" value="ECO:0007669"/>
    <property type="project" value="TreeGrafter"/>
</dbReference>
<organism evidence="6 7">
    <name type="scientific">Calothrix parasitica NIES-267</name>
    <dbReference type="NCBI Taxonomy" id="1973488"/>
    <lineage>
        <taxon>Bacteria</taxon>
        <taxon>Bacillati</taxon>
        <taxon>Cyanobacteriota</taxon>
        <taxon>Cyanophyceae</taxon>
        <taxon>Nostocales</taxon>
        <taxon>Calotrichaceae</taxon>
        <taxon>Calothrix</taxon>
    </lineage>
</organism>
<dbReference type="InterPro" id="IPR036271">
    <property type="entry name" value="Tet_transcr_reg_TetR-rel_C_sf"/>
</dbReference>
<dbReference type="PROSITE" id="PS01081">
    <property type="entry name" value="HTH_TETR_1"/>
    <property type="match status" value="1"/>
</dbReference>
<dbReference type="GO" id="GO:0000976">
    <property type="term" value="F:transcription cis-regulatory region binding"/>
    <property type="evidence" value="ECO:0007669"/>
    <property type="project" value="TreeGrafter"/>
</dbReference>
<dbReference type="Pfam" id="PF00440">
    <property type="entry name" value="TetR_N"/>
    <property type="match status" value="2"/>
</dbReference>
<sequence length="258" mass="29196">MSSHKIDSIKERIFQSAEVLLSEVGDSFTMEELVNKTSVSRATIYRHVGNKEMLLKSLAQSRGIAFEELTDVRTRILQAARKVFGKRGLYSCTMEQIADEAGVGVATVYRHFGDKDNLVWTFINEMSPRTIAQNLLLEISDDITSDLKNFAITILPSFYENRDIMRLILANHQAEKVYIEKLRKGSDKILDLLANYFQSQIRAGNLQDIAQPQELALTFMGMIFSFTVFAPVHHGIELDDSERIGSLIVQIFLDGIKT</sequence>
<protein>
    <submittedName>
        <fullName evidence="6">TetR family transcriptional regulator protein</fullName>
    </submittedName>
</protein>
<evidence type="ECO:0000313" key="7">
    <source>
        <dbReference type="Proteomes" id="UP000218418"/>
    </source>
</evidence>
<dbReference type="OrthoDB" id="9179041at2"/>
<keyword evidence="2 4" id="KW-0238">DNA-binding</keyword>
<feature type="domain" description="HTH tetR-type" evidence="5">
    <location>
        <begin position="70"/>
        <end position="130"/>
    </location>
</feature>
<feature type="domain" description="HTH tetR-type" evidence="5">
    <location>
        <begin position="7"/>
        <end position="66"/>
    </location>
</feature>
<dbReference type="Gene3D" id="1.10.10.60">
    <property type="entry name" value="Homeodomain-like"/>
    <property type="match status" value="1"/>
</dbReference>
<name>A0A1Z4M0L6_9CYAN</name>
<keyword evidence="3" id="KW-0804">Transcription</keyword>
<reference evidence="6 7" key="1">
    <citation type="submission" date="2017-06" db="EMBL/GenBank/DDBJ databases">
        <title>Genome sequencing of cyanobaciteial culture collection at National Institute for Environmental Studies (NIES).</title>
        <authorList>
            <person name="Hirose Y."/>
            <person name="Shimura Y."/>
            <person name="Fujisawa T."/>
            <person name="Nakamura Y."/>
            <person name="Kawachi M."/>
        </authorList>
    </citation>
    <scope>NUCLEOTIDE SEQUENCE [LARGE SCALE GENOMIC DNA]</scope>
    <source>
        <strain evidence="6 7">NIES-267</strain>
    </source>
</reference>
<evidence type="ECO:0000256" key="4">
    <source>
        <dbReference type="PROSITE-ProRule" id="PRU00335"/>
    </source>
</evidence>
<evidence type="ECO:0000256" key="1">
    <source>
        <dbReference type="ARBA" id="ARBA00023015"/>
    </source>
</evidence>
<evidence type="ECO:0000256" key="2">
    <source>
        <dbReference type="ARBA" id="ARBA00023125"/>
    </source>
</evidence>
<dbReference type="InterPro" id="IPR009057">
    <property type="entry name" value="Homeodomain-like_sf"/>
</dbReference>
<dbReference type="PROSITE" id="PS50977">
    <property type="entry name" value="HTH_TETR_2"/>
    <property type="match status" value="2"/>
</dbReference>
<dbReference type="AlphaFoldDB" id="A0A1Z4M0L6"/>
<accession>A0A1Z4M0L6</accession>
<keyword evidence="7" id="KW-1185">Reference proteome</keyword>
<dbReference type="InterPro" id="IPR023772">
    <property type="entry name" value="DNA-bd_HTH_TetR-type_CS"/>
</dbReference>
<dbReference type="SUPFAM" id="SSF48498">
    <property type="entry name" value="Tetracyclin repressor-like, C-terminal domain"/>
    <property type="match status" value="1"/>
</dbReference>
<feature type="DNA-binding region" description="H-T-H motif" evidence="4">
    <location>
        <begin position="29"/>
        <end position="48"/>
    </location>
</feature>
<dbReference type="EMBL" id="AP018227">
    <property type="protein sequence ID" value="BAY87022.1"/>
    <property type="molecule type" value="Genomic_DNA"/>
</dbReference>
<dbReference type="InterPro" id="IPR001647">
    <property type="entry name" value="HTH_TetR"/>
</dbReference>
<evidence type="ECO:0000256" key="3">
    <source>
        <dbReference type="ARBA" id="ARBA00023163"/>
    </source>
</evidence>
<dbReference type="PANTHER" id="PTHR30055:SF234">
    <property type="entry name" value="HTH-TYPE TRANSCRIPTIONAL REGULATOR BETI"/>
    <property type="match status" value="1"/>
</dbReference>
<evidence type="ECO:0000313" key="6">
    <source>
        <dbReference type="EMBL" id="BAY87022.1"/>
    </source>
</evidence>
<dbReference type="InterPro" id="IPR050109">
    <property type="entry name" value="HTH-type_TetR-like_transc_reg"/>
</dbReference>
<dbReference type="Gene3D" id="1.10.357.10">
    <property type="entry name" value="Tetracycline Repressor, domain 2"/>
    <property type="match status" value="2"/>
</dbReference>